<accession>A0ABV9Q4K8</accession>
<feature type="compositionally biased region" description="Polar residues" evidence="2">
    <location>
        <begin position="1"/>
        <end position="10"/>
    </location>
</feature>
<protein>
    <recommendedName>
        <fullName evidence="3">Acb2/Tad1 hairpin domain-containing protein</fullName>
    </recommendedName>
</protein>
<sequence>MNQQIENNFTYHAPKPGQPEKYSALREKAKEFAYLIDELCVNSREKSLAITNLEQVVFWANAAIARNE</sequence>
<evidence type="ECO:0000256" key="1">
    <source>
        <dbReference type="ARBA" id="ARBA00022741"/>
    </source>
</evidence>
<feature type="region of interest" description="Disordered" evidence="2">
    <location>
        <begin position="1"/>
        <end position="20"/>
    </location>
</feature>
<dbReference type="Pfam" id="PF24729">
    <property type="entry name" value="Acb2_Tad1_hairpin"/>
    <property type="match status" value="1"/>
</dbReference>
<dbReference type="InterPro" id="IPR056098">
    <property type="entry name" value="Acb2/Tad1_hairpin"/>
</dbReference>
<keyword evidence="1" id="KW-0547">Nucleotide-binding</keyword>
<organism evidence="4 5">
    <name type="scientific">Effusibacillus consociatus</name>
    <dbReference type="NCBI Taxonomy" id="1117041"/>
    <lineage>
        <taxon>Bacteria</taxon>
        <taxon>Bacillati</taxon>
        <taxon>Bacillota</taxon>
        <taxon>Bacilli</taxon>
        <taxon>Bacillales</taxon>
        <taxon>Alicyclobacillaceae</taxon>
        <taxon>Effusibacillus</taxon>
    </lineage>
</organism>
<evidence type="ECO:0000259" key="3">
    <source>
        <dbReference type="Pfam" id="PF24729"/>
    </source>
</evidence>
<proteinExistence type="predicted"/>
<reference evidence="5" key="1">
    <citation type="journal article" date="2019" name="Int. J. Syst. Evol. Microbiol.">
        <title>The Global Catalogue of Microorganisms (GCM) 10K type strain sequencing project: providing services to taxonomists for standard genome sequencing and annotation.</title>
        <authorList>
            <consortium name="The Broad Institute Genomics Platform"/>
            <consortium name="The Broad Institute Genome Sequencing Center for Infectious Disease"/>
            <person name="Wu L."/>
            <person name="Ma J."/>
        </authorList>
    </citation>
    <scope>NUCLEOTIDE SEQUENCE [LARGE SCALE GENOMIC DNA]</scope>
    <source>
        <strain evidence="5">WYCCWR 12678</strain>
    </source>
</reference>
<evidence type="ECO:0000256" key="2">
    <source>
        <dbReference type="SAM" id="MobiDB-lite"/>
    </source>
</evidence>
<feature type="domain" description="Acb2/Tad1 hairpin" evidence="3">
    <location>
        <begin position="1"/>
        <end position="65"/>
    </location>
</feature>
<evidence type="ECO:0000313" key="4">
    <source>
        <dbReference type="EMBL" id="MFC4768728.1"/>
    </source>
</evidence>
<comment type="caution">
    <text evidence="4">The sequence shown here is derived from an EMBL/GenBank/DDBJ whole genome shotgun (WGS) entry which is preliminary data.</text>
</comment>
<dbReference type="Proteomes" id="UP001596002">
    <property type="component" value="Unassembled WGS sequence"/>
</dbReference>
<evidence type="ECO:0000313" key="5">
    <source>
        <dbReference type="Proteomes" id="UP001596002"/>
    </source>
</evidence>
<name>A0ABV9Q4K8_9BACL</name>
<gene>
    <name evidence="4" type="ORF">ACFO8Q_15390</name>
</gene>
<dbReference type="RefSeq" id="WP_380026673.1">
    <property type="nucleotide sequence ID" value="NZ_JBHSHC010000112.1"/>
</dbReference>
<keyword evidence="5" id="KW-1185">Reference proteome</keyword>
<dbReference type="EMBL" id="JBHSHC010000112">
    <property type="protein sequence ID" value="MFC4768728.1"/>
    <property type="molecule type" value="Genomic_DNA"/>
</dbReference>